<keyword evidence="1" id="KW-1133">Transmembrane helix</keyword>
<feature type="transmembrane region" description="Helical" evidence="1">
    <location>
        <begin position="48"/>
        <end position="66"/>
    </location>
</feature>
<organism evidence="2 3">
    <name type="scientific">Marininema halotolerans</name>
    <dbReference type="NCBI Taxonomy" id="1155944"/>
    <lineage>
        <taxon>Bacteria</taxon>
        <taxon>Bacillati</taxon>
        <taxon>Bacillota</taxon>
        <taxon>Bacilli</taxon>
        <taxon>Bacillales</taxon>
        <taxon>Thermoactinomycetaceae</taxon>
        <taxon>Marininema</taxon>
    </lineage>
</organism>
<reference evidence="3" key="1">
    <citation type="submission" date="2016-10" db="EMBL/GenBank/DDBJ databases">
        <authorList>
            <person name="Varghese N."/>
            <person name="Submissions S."/>
        </authorList>
    </citation>
    <scope>NUCLEOTIDE SEQUENCE [LARGE SCALE GENOMIC DNA]</scope>
    <source>
        <strain evidence="3">DSM 45789</strain>
    </source>
</reference>
<dbReference type="RefSeq" id="WP_091832775.1">
    <property type="nucleotide sequence ID" value="NZ_FPAA01000001.1"/>
</dbReference>
<dbReference type="InterPro" id="IPR009526">
    <property type="entry name" value="DUF1146"/>
</dbReference>
<protein>
    <submittedName>
        <fullName evidence="2">Conserved hypothetical integral membrane protein</fullName>
    </submittedName>
</protein>
<proteinExistence type="predicted"/>
<evidence type="ECO:0000313" key="3">
    <source>
        <dbReference type="Proteomes" id="UP000198660"/>
    </source>
</evidence>
<keyword evidence="3" id="KW-1185">Reference proteome</keyword>
<dbReference type="Pfam" id="PF06612">
    <property type="entry name" value="DUF1146"/>
    <property type="match status" value="1"/>
</dbReference>
<evidence type="ECO:0000256" key="1">
    <source>
        <dbReference type="SAM" id="Phobius"/>
    </source>
</evidence>
<dbReference type="Proteomes" id="UP000198660">
    <property type="component" value="Unassembled WGS sequence"/>
</dbReference>
<name>A0A1I6P1Z1_9BACL</name>
<dbReference type="AlphaFoldDB" id="A0A1I6P1Z1"/>
<feature type="transmembrane region" description="Helical" evidence="1">
    <location>
        <begin position="6"/>
        <end position="27"/>
    </location>
</feature>
<keyword evidence="1" id="KW-0472">Membrane</keyword>
<dbReference type="EMBL" id="FPAA01000001">
    <property type="protein sequence ID" value="SFS34201.1"/>
    <property type="molecule type" value="Genomic_DNA"/>
</dbReference>
<gene>
    <name evidence="2" type="ORF">SAMN05444972_101306</name>
</gene>
<keyword evidence="1" id="KW-0812">Transmembrane</keyword>
<evidence type="ECO:0000313" key="2">
    <source>
        <dbReference type="EMBL" id="SFS34201.1"/>
    </source>
</evidence>
<dbReference type="OrthoDB" id="1651016at2"/>
<accession>A0A1I6P1Z1</accession>
<sequence length="80" mass="8765">MDGATGFAMTALVNIVISLACIAFCWWMLQNIRLDVFMRESQGAKGKALLVVLSIVLGHGLAVFIIDYTSWSRLLPHLVG</sequence>